<proteinExistence type="predicted"/>
<name>A0ACC0IN21_9ERIC</name>
<dbReference type="Proteomes" id="UP001060215">
    <property type="component" value="Chromosome 3"/>
</dbReference>
<comment type="caution">
    <text evidence="1">The sequence shown here is derived from an EMBL/GenBank/DDBJ whole genome shotgun (WGS) entry which is preliminary data.</text>
</comment>
<evidence type="ECO:0000313" key="1">
    <source>
        <dbReference type="EMBL" id="KAI8026659.1"/>
    </source>
</evidence>
<gene>
    <name evidence="1" type="ORF">LOK49_LG02G02003</name>
</gene>
<accession>A0ACC0IN21</accession>
<keyword evidence="2" id="KW-1185">Reference proteome</keyword>
<sequence length="126" mass="14609">MIRADKRVSSASSSSPPLALVSLPLYSLSFSPLTDRSRYNQLCIRSSLMGDLRFWVPHHQRRAMFSFFYTITVNFNSLSVSLKQAQAQAQARDIHFYVWDLIIMLLVPFVYWFSLAASEHFLMVRL</sequence>
<evidence type="ECO:0000313" key="2">
    <source>
        <dbReference type="Proteomes" id="UP001060215"/>
    </source>
</evidence>
<reference evidence="1 2" key="1">
    <citation type="journal article" date="2022" name="Plant J.">
        <title>Chromosome-level genome of Camellia lanceoleosa provides a valuable resource for understanding genome evolution and self-incompatibility.</title>
        <authorList>
            <person name="Gong W."/>
            <person name="Xiao S."/>
            <person name="Wang L."/>
            <person name="Liao Z."/>
            <person name="Chang Y."/>
            <person name="Mo W."/>
            <person name="Hu G."/>
            <person name="Li W."/>
            <person name="Zhao G."/>
            <person name="Zhu H."/>
            <person name="Hu X."/>
            <person name="Ji K."/>
            <person name="Xiang X."/>
            <person name="Song Q."/>
            <person name="Yuan D."/>
            <person name="Jin S."/>
            <person name="Zhang L."/>
        </authorList>
    </citation>
    <scope>NUCLEOTIDE SEQUENCE [LARGE SCALE GENOMIC DNA]</scope>
    <source>
        <strain evidence="1">SQ_2022a</strain>
    </source>
</reference>
<protein>
    <submittedName>
        <fullName evidence="1">Uncharacterized protein</fullName>
    </submittedName>
</protein>
<organism evidence="1 2">
    <name type="scientific">Camellia lanceoleosa</name>
    <dbReference type="NCBI Taxonomy" id="1840588"/>
    <lineage>
        <taxon>Eukaryota</taxon>
        <taxon>Viridiplantae</taxon>
        <taxon>Streptophyta</taxon>
        <taxon>Embryophyta</taxon>
        <taxon>Tracheophyta</taxon>
        <taxon>Spermatophyta</taxon>
        <taxon>Magnoliopsida</taxon>
        <taxon>eudicotyledons</taxon>
        <taxon>Gunneridae</taxon>
        <taxon>Pentapetalae</taxon>
        <taxon>asterids</taxon>
        <taxon>Ericales</taxon>
        <taxon>Theaceae</taxon>
        <taxon>Camellia</taxon>
    </lineage>
</organism>
<dbReference type="EMBL" id="CM045760">
    <property type="protein sequence ID" value="KAI8026659.1"/>
    <property type="molecule type" value="Genomic_DNA"/>
</dbReference>